<keyword evidence="7" id="KW-1185">Reference proteome</keyword>
<dbReference type="HOGENOM" id="CLU_039613_6_4_3"/>
<evidence type="ECO:0000259" key="5">
    <source>
        <dbReference type="PROSITE" id="PS50931"/>
    </source>
</evidence>
<evidence type="ECO:0000256" key="3">
    <source>
        <dbReference type="ARBA" id="ARBA00023125"/>
    </source>
</evidence>
<feature type="domain" description="HTH lysR-type" evidence="5">
    <location>
        <begin position="7"/>
        <end position="64"/>
    </location>
</feature>
<dbReference type="Proteomes" id="UP000017396">
    <property type="component" value="Chromosome"/>
</dbReference>
<dbReference type="PRINTS" id="PR00039">
    <property type="entry name" value="HTHLYSR"/>
</dbReference>
<protein>
    <submittedName>
        <fullName evidence="6">LysR family transcriptional regulator</fullName>
    </submittedName>
</protein>
<dbReference type="InterPro" id="IPR005119">
    <property type="entry name" value="LysR_subst-bd"/>
</dbReference>
<dbReference type="InterPro" id="IPR036390">
    <property type="entry name" value="WH_DNA-bd_sf"/>
</dbReference>
<organism evidence="6 7">
    <name type="scientific">Gloeobacter kilaueensis (strain ATCC BAA-2537 / CCAP 1431/1 / ULC 316 / JS1)</name>
    <dbReference type="NCBI Taxonomy" id="1183438"/>
    <lineage>
        <taxon>Bacteria</taxon>
        <taxon>Bacillati</taxon>
        <taxon>Cyanobacteriota</taxon>
        <taxon>Cyanophyceae</taxon>
        <taxon>Gloeobacterales</taxon>
        <taxon>Gloeobacteraceae</taxon>
        <taxon>Gloeobacter</taxon>
    </lineage>
</organism>
<keyword evidence="4" id="KW-0804">Transcription</keyword>
<evidence type="ECO:0000313" key="7">
    <source>
        <dbReference type="Proteomes" id="UP000017396"/>
    </source>
</evidence>
<dbReference type="CDD" id="cd08414">
    <property type="entry name" value="PBP2_LTTR_aromatics_like"/>
    <property type="match status" value="1"/>
</dbReference>
<dbReference type="GO" id="GO:0032993">
    <property type="term" value="C:protein-DNA complex"/>
    <property type="evidence" value="ECO:0007669"/>
    <property type="project" value="TreeGrafter"/>
</dbReference>
<dbReference type="OrthoDB" id="9803735at2"/>
<evidence type="ECO:0000256" key="4">
    <source>
        <dbReference type="ARBA" id="ARBA00023163"/>
    </source>
</evidence>
<dbReference type="InterPro" id="IPR000847">
    <property type="entry name" value="LysR_HTH_N"/>
</dbReference>
<reference evidence="6 7" key="1">
    <citation type="journal article" date="2013" name="PLoS ONE">
        <title>Cultivation and Complete Genome Sequencing of Gloeobacter kilaueensis sp. nov., from a Lava Cave in Kilauea Caldera, Hawai'i.</title>
        <authorList>
            <person name="Saw J.H."/>
            <person name="Schatz M."/>
            <person name="Brown M.V."/>
            <person name="Kunkel D.D."/>
            <person name="Foster J.S."/>
            <person name="Shick H."/>
            <person name="Christensen S."/>
            <person name="Hou S."/>
            <person name="Wan X."/>
            <person name="Donachie S.P."/>
        </authorList>
    </citation>
    <scope>NUCLEOTIDE SEQUENCE [LARGE SCALE GENOMIC DNA]</scope>
    <source>
        <strain evidence="7">JS</strain>
    </source>
</reference>
<dbReference type="eggNOG" id="COG0583">
    <property type="taxonomic scope" value="Bacteria"/>
</dbReference>
<evidence type="ECO:0000256" key="1">
    <source>
        <dbReference type="ARBA" id="ARBA00009437"/>
    </source>
</evidence>
<keyword evidence="2" id="KW-0805">Transcription regulation</keyword>
<accession>U5QBP7</accession>
<gene>
    <name evidence="6" type="ORF">GKIL_0034</name>
</gene>
<comment type="similarity">
    <text evidence="1">Belongs to the LysR transcriptional regulatory family.</text>
</comment>
<dbReference type="SUPFAM" id="SSF46785">
    <property type="entry name" value="Winged helix' DNA-binding domain"/>
    <property type="match status" value="1"/>
</dbReference>
<evidence type="ECO:0000256" key="2">
    <source>
        <dbReference type="ARBA" id="ARBA00023015"/>
    </source>
</evidence>
<dbReference type="GO" id="GO:0003677">
    <property type="term" value="F:DNA binding"/>
    <property type="evidence" value="ECO:0007669"/>
    <property type="project" value="UniProtKB-KW"/>
</dbReference>
<dbReference type="Pfam" id="PF03466">
    <property type="entry name" value="LysR_substrate"/>
    <property type="match status" value="1"/>
</dbReference>
<evidence type="ECO:0000313" key="6">
    <source>
        <dbReference type="EMBL" id="AGY56281.1"/>
    </source>
</evidence>
<dbReference type="GO" id="GO:0003700">
    <property type="term" value="F:DNA-binding transcription factor activity"/>
    <property type="evidence" value="ECO:0007669"/>
    <property type="project" value="InterPro"/>
</dbReference>
<dbReference type="RefSeq" id="WP_023171266.1">
    <property type="nucleotide sequence ID" value="NC_022600.1"/>
</dbReference>
<dbReference type="Gene3D" id="3.40.190.10">
    <property type="entry name" value="Periplasmic binding protein-like II"/>
    <property type="match status" value="2"/>
</dbReference>
<name>U5QBP7_GLOK1</name>
<dbReference type="Pfam" id="PF00126">
    <property type="entry name" value="HTH_1"/>
    <property type="match status" value="1"/>
</dbReference>
<dbReference type="STRING" id="1183438.GKIL_0034"/>
<dbReference type="KEGG" id="glj:GKIL_0034"/>
<dbReference type="Gene3D" id="1.10.10.10">
    <property type="entry name" value="Winged helix-like DNA-binding domain superfamily/Winged helix DNA-binding domain"/>
    <property type="match status" value="1"/>
</dbReference>
<dbReference type="PANTHER" id="PTHR30346:SF0">
    <property type="entry name" value="HCA OPERON TRANSCRIPTIONAL ACTIVATOR HCAR"/>
    <property type="match status" value="1"/>
</dbReference>
<dbReference type="InterPro" id="IPR036388">
    <property type="entry name" value="WH-like_DNA-bd_sf"/>
</dbReference>
<keyword evidence="3" id="KW-0238">DNA-binding</keyword>
<dbReference type="AlphaFoldDB" id="U5QBP7"/>
<dbReference type="EMBL" id="CP003587">
    <property type="protein sequence ID" value="AGY56281.1"/>
    <property type="molecule type" value="Genomic_DNA"/>
</dbReference>
<sequence>MENRPEIEFRQLRYFVTLAEELHFGQAAVRLQIAQPSLSRQIQLLEQQLGATLFRRSQRQVQLTPVGQIFLEQARLTLEQHERTIEITRNAAQQQIDVLTIGFEPCATFHGLLAVAKQFAQDYPQIKLISHQLTAPEQHEAVRRGRIEAGFLHPPVDAPGLVYEKVLEETFLCALPTSHPLARRRRIALEALTDDAFILFPRSLAPACFDIIYELCHQAGFRPKVQHETSDLNFCLNLVASGTGVTLVPACARERQVQGVTYRELSRATPQVESGFLRRSGEPPTLAFTQLLALWRAHAADCH</sequence>
<dbReference type="PATRIC" id="fig|1183438.3.peg.35"/>
<proteinExistence type="inferred from homology"/>
<dbReference type="PROSITE" id="PS50931">
    <property type="entry name" value="HTH_LYSR"/>
    <property type="match status" value="1"/>
</dbReference>
<dbReference type="SUPFAM" id="SSF53850">
    <property type="entry name" value="Periplasmic binding protein-like II"/>
    <property type="match status" value="1"/>
</dbReference>
<dbReference type="PANTHER" id="PTHR30346">
    <property type="entry name" value="TRANSCRIPTIONAL DUAL REGULATOR HCAR-RELATED"/>
    <property type="match status" value="1"/>
</dbReference>
<dbReference type="FunFam" id="1.10.10.10:FF:000001">
    <property type="entry name" value="LysR family transcriptional regulator"/>
    <property type="match status" value="1"/>
</dbReference>